<proteinExistence type="predicted"/>
<feature type="transmembrane region" description="Helical" evidence="2">
    <location>
        <begin position="116"/>
        <end position="147"/>
    </location>
</feature>
<organism evidence="4 5">
    <name type="scientific">Leucobacter insecticola</name>
    <dbReference type="NCBI Taxonomy" id="2714934"/>
    <lineage>
        <taxon>Bacteria</taxon>
        <taxon>Bacillati</taxon>
        <taxon>Actinomycetota</taxon>
        <taxon>Actinomycetes</taxon>
        <taxon>Micrococcales</taxon>
        <taxon>Microbacteriaceae</taxon>
        <taxon>Leucobacter</taxon>
    </lineage>
</organism>
<feature type="region of interest" description="Disordered" evidence="1">
    <location>
        <begin position="1"/>
        <end position="72"/>
    </location>
</feature>
<gene>
    <name evidence="4" type="ORF">G7067_06270</name>
</gene>
<dbReference type="AlphaFoldDB" id="A0A6G8FIC0"/>
<name>A0A6G8FIC0_9MICO</name>
<feature type="compositionally biased region" description="Basic and acidic residues" evidence="1">
    <location>
        <begin position="1"/>
        <end position="13"/>
    </location>
</feature>
<keyword evidence="2" id="KW-1133">Transmembrane helix</keyword>
<dbReference type="EMBL" id="CP049934">
    <property type="protein sequence ID" value="QIM16115.1"/>
    <property type="molecule type" value="Genomic_DNA"/>
</dbReference>
<feature type="transmembrane region" description="Helical" evidence="2">
    <location>
        <begin position="81"/>
        <end position="104"/>
    </location>
</feature>
<dbReference type="Pfam" id="PF13828">
    <property type="entry name" value="DUF4190"/>
    <property type="match status" value="1"/>
</dbReference>
<evidence type="ECO:0000313" key="5">
    <source>
        <dbReference type="Proteomes" id="UP000501387"/>
    </source>
</evidence>
<feature type="domain" description="DUF4190" evidence="3">
    <location>
        <begin position="83"/>
        <end position="134"/>
    </location>
</feature>
<sequence>MEITPDRISERRVNVYAQPPQQPVPPQYPAPQTPAPQQAAPQQSFPGQQAPQAYPQQAAQYPQPNHPAPSTATTLDKTNTFALLSIILAFIAPLAGIVFGHMGLSQIKKKGDAGRGIALTGLIISYAYFVFVAVFFFVWIGFVVTLFSSLGGLMNGYSDYGYYN</sequence>
<keyword evidence="2" id="KW-0472">Membrane</keyword>
<evidence type="ECO:0000313" key="4">
    <source>
        <dbReference type="EMBL" id="QIM16115.1"/>
    </source>
</evidence>
<feature type="compositionally biased region" description="Pro residues" evidence="1">
    <location>
        <begin position="20"/>
        <end position="34"/>
    </location>
</feature>
<dbReference type="RefSeq" id="WP_166322820.1">
    <property type="nucleotide sequence ID" value="NZ_CP049934.1"/>
</dbReference>
<reference evidence="4 5" key="1">
    <citation type="submission" date="2020-03" db="EMBL/GenBank/DDBJ databases">
        <title>Leucobacter sp. nov., isolated from beetles.</title>
        <authorList>
            <person name="Hyun D.-W."/>
            <person name="Bae J.-W."/>
        </authorList>
    </citation>
    <scope>NUCLEOTIDE SEQUENCE [LARGE SCALE GENOMIC DNA]</scope>
    <source>
        <strain evidence="4 5">HDW9B</strain>
    </source>
</reference>
<feature type="compositionally biased region" description="Low complexity" evidence="1">
    <location>
        <begin position="35"/>
        <end position="63"/>
    </location>
</feature>
<keyword evidence="5" id="KW-1185">Reference proteome</keyword>
<evidence type="ECO:0000256" key="2">
    <source>
        <dbReference type="SAM" id="Phobius"/>
    </source>
</evidence>
<dbReference type="Proteomes" id="UP000501387">
    <property type="component" value="Chromosome"/>
</dbReference>
<dbReference type="KEGG" id="lins:G7067_06270"/>
<keyword evidence="2" id="KW-0812">Transmembrane</keyword>
<accession>A0A6G8FIC0</accession>
<dbReference type="InterPro" id="IPR025241">
    <property type="entry name" value="DUF4190"/>
</dbReference>
<protein>
    <submittedName>
        <fullName evidence="4">DUF4190 domain-containing protein</fullName>
    </submittedName>
</protein>
<evidence type="ECO:0000259" key="3">
    <source>
        <dbReference type="Pfam" id="PF13828"/>
    </source>
</evidence>
<evidence type="ECO:0000256" key="1">
    <source>
        <dbReference type="SAM" id="MobiDB-lite"/>
    </source>
</evidence>